<dbReference type="Proteomes" id="UP000515180">
    <property type="component" value="Unplaced"/>
</dbReference>
<feature type="compositionally biased region" description="Basic and acidic residues" evidence="2">
    <location>
        <begin position="826"/>
        <end position="847"/>
    </location>
</feature>
<sequence length="2210" mass="251073">QFLQEGLKKRNVDSETEWMVVNRRRRIRSTIDKANVEVYDSKGDREERREKQTSKRSEAILVNNSTQNEALFYEAHMLREILRINELMMKQASLNEEFHGNTKVSPKSCTKNSTNQSNCSVEKFVDETHEIHFQMTSSVSSLQEEDVSSSTTVFKIDSKTSFKKTVFGSNQFSEPVNSSRKVTSPKHSLNKGNQLFETSVEINVGLGLLDPTTQENCVGSSLQEEDKVSSKRIRNVEDRAIGGTLFSYPLELVEIFSNKKGRSSENNLDTGLDIKQQTCSMRVLPKQDDEEFSIVAEKNQIPSKIKLNISKKEMQTIDRKNVGSVKRGDNVEQISRKRYTQESGQDSDDPQKKSNKTNCLNNGSSQKGCRQENVISGDLQESHGPKKDETSENFQAKYTHENCRMNENFEKECAAHNVLVSGDFRKKNIHDNGLIDADLRKEYIQENNQTNEGFQKRCRQENSTVGGVSKKNMSENIAFKSPEDRENRIANASGAEIGIMQMNGQNYLDEDSTFSSEKVQANHDVNLIRIVDAIEKSCIEEKIEKRNVENDIDKFEVSNDTQKYNARQSIRSKSFSLNHLSTFENDIEVLKLQKSFVEGDDPNTIEDVHSLECNKDMRNIVSTEEEDLSARNEENNDDKSNNIHSIPALSRVTKSHDLFANENCCKFLSSSSSKSTELTNDATIETGEKNVLIEEETSEEKHRDVVDSIPLSQNLNNTEKFCTKNGNLDASENSDFSKLHESIVNVDSAYVDVSSTFEKEDQNVKGKCQKNNLKIDSLKLDTFGDSATKQLSMNSNESKASETTLQHNESKDLRDSRNLSSSESINHLKEKSNLRGKDADVDSSKENKLKTIAEKQENQKSNDTDKHVTVDDKNLSCSETVPLSIINDKDIEERDSADFDKEITRIAINDNNDEIAMRKSKRDSINYEDMNVCKMLTKIHESLTSNWQRMGRLRMRLEVPISIESVNPTLMLQLLDKTITRCKIYIHDSNDSHEAELQMANLLAKHVARMIKIVKILTTTLKNQERRVDQMQLELLQKRHANKKRFILNETILISRYWVAEIFCYIEYISRLVKQVMFENEEKENVKSLERCKMPRRIVNSSSINGAKIVYTNISILFIKCYLTNVNTHFRQTTGTVRTGNIISELVKKESTVETQMSVVSNSVNSLKQCNFTKRLSPGRCVEKEKHLYEAQTTVTDKKMADNYRHAEKGELPKKIALSTNSNQCKQSMSRQKQRASSNQQPAWRPGGAVKIPIFNSATTLSQKTRPAIHVREKTYPENAKTSAHKRGASMDHILVKTNLTNVEKTIDDNGKRTTKMSNHIQEEKHGRVGNEFKKKPSTEVYPHKDIVPKLTINILKTTGKRSSTSLKVSPRAKSKPKTLRHPSKKFSESERTAWGIKNYTNASVCDIINKRITRESEILRALEKIIKATPEKNKGKYVEKPTYCYKNQAQGETNEVFKQPTEPIAVKEEMKINEEEPTRDIDSEQYRKSQLNEVQLKEKFQDDHQIAKNFSENLPENLSISIMPKNVIPVLNTSAEENTKNVATNEHFEHFQSKAQSSVALGTTTSCIVDINSSSVDSIKIEATKSCQTSSNAISSPDVSELKQKSEKSKENDTCQENNTFFLDNNRERQKCDSTRSKILNNPSIMKKEKTRINSHAVSLSMLKEFLCDQGIDVDLVNKAERYLKDKQKTCKSLKKKSISFADVPSYIEHNRHFEKKTILKEEHSWEEKLDKNIEEDIEKDLRKTIGKSETFINDEENLNEVPLPKTKDIATCTIINNNDAYSQTVIHCKISKCLQSTPEKDALTSIELQATGTQTEVEGRNACSMTESLNCSSPKALGKSYVCKSVTIEHVTELKKKDLGSKMYKDSENSKSQNDLHKDSKNVSTKSIDIESTDIEETNKIEKHSSKECSRAFENLLNQMREEYNESLPNYKKDDAVDELRFNESKISLTSNSSSMIIKGESKEEGQSPVKIVSSGIVAALQVAVIRARNVYKALDIYKRRLSNNLKKRHKESRRKEKISKVCKTCEEESKSVSRSSSVVKIILQKRDDSRKAVIEVFKDLGQADVTSALSEICLDRHSDVNSESEEDSFESVVNLSTSTSFSEASFKTVDLGIPKRSSSSVVLRDVGSLMGFLISKIDDVTFERIECVTKISNTCEPEFCGDMRMEVVKVERRVSVFSTESLLILVYGMLCSVVFWCLNFTISCEVL</sequence>
<gene>
    <name evidence="5" type="primary">LOC100747934</name>
</gene>
<feature type="region of interest" description="Disordered" evidence="2">
    <location>
        <begin position="1864"/>
        <end position="1892"/>
    </location>
</feature>
<feature type="compositionally biased region" description="Polar residues" evidence="2">
    <location>
        <begin position="791"/>
        <end position="807"/>
    </location>
</feature>
<dbReference type="RefSeq" id="XP_033177705.1">
    <property type="nucleotide sequence ID" value="XM_033321814.1"/>
</dbReference>
<feature type="region of interest" description="Disordered" evidence="2">
    <location>
        <begin position="1591"/>
        <end position="1619"/>
    </location>
</feature>
<evidence type="ECO:0000256" key="2">
    <source>
        <dbReference type="SAM" id="MobiDB-lite"/>
    </source>
</evidence>
<feature type="compositionally biased region" description="Basic and acidic residues" evidence="2">
    <location>
        <begin position="318"/>
        <end position="330"/>
    </location>
</feature>
<accession>A0A6P8L1U0</accession>
<feature type="region of interest" description="Disordered" evidence="2">
    <location>
        <begin position="1221"/>
        <end position="1248"/>
    </location>
</feature>
<feature type="compositionally biased region" description="Basic and acidic residues" evidence="2">
    <location>
        <begin position="1601"/>
        <end position="1614"/>
    </location>
</feature>
<keyword evidence="3" id="KW-0812">Transmembrane</keyword>
<feature type="region of interest" description="Disordered" evidence="2">
    <location>
        <begin position="318"/>
        <end position="371"/>
    </location>
</feature>
<feature type="compositionally biased region" description="Polar residues" evidence="2">
    <location>
        <begin position="356"/>
        <end position="368"/>
    </location>
</feature>
<evidence type="ECO:0000256" key="1">
    <source>
        <dbReference type="SAM" id="Coils"/>
    </source>
</evidence>
<feature type="region of interest" description="Disordered" evidence="2">
    <location>
        <begin position="791"/>
        <end position="847"/>
    </location>
</feature>
<feature type="region of interest" description="Disordered" evidence="2">
    <location>
        <begin position="1361"/>
        <end position="1387"/>
    </location>
</feature>
<feature type="compositionally biased region" description="Basic residues" evidence="2">
    <location>
        <begin position="1371"/>
        <end position="1385"/>
    </location>
</feature>
<feature type="transmembrane region" description="Helical" evidence="3">
    <location>
        <begin position="2185"/>
        <end position="2205"/>
    </location>
</feature>
<keyword evidence="3" id="KW-1133">Transmembrane helix</keyword>
<feature type="region of interest" description="Disordered" evidence="2">
    <location>
        <begin position="624"/>
        <end position="644"/>
    </location>
</feature>
<dbReference type="OrthoDB" id="7605575at2759"/>
<proteinExistence type="predicted"/>
<feature type="compositionally biased region" description="Basic and acidic residues" evidence="2">
    <location>
        <begin position="1864"/>
        <end position="1883"/>
    </location>
</feature>
<keyword evidence="3" id="KW-0472">Membrane</keyword>
<feature type="coiled-coil region" evidence="1">
    <location>
        <begin position="1014"/>
        <end position="1041"/>
    </location>
</feature>
<feature type="compositionally biased region" description="Polar residues" evidence="2">
    <location>
        <begin position="1221"/>
        <end position="1242"/>
    </location>
</feature>
<keyword evidence="4" id="KW-1185">Reference proteome</keyword>
<organism evidence="4 5">
    <name type="scientific">Bombus impatiens</name>
    <name type="common">Bumblebee</name>
    <dbReference type="NCBI Taxonomy" id="132113"/>
    <lineage>
        <taxon>Eukaryota</taxon>
        <taxon>Metazoa</taxon>
        <taxon>Ecdysozoa</taxon>
        <taxon>Arthropoda</taxon>
        <taxon>Hexapoda</taxon>
        <taxon>Insecta</taxon>
        <taxon>Pterygota</taxon>
        <taxon>Neoptera</taxon>
        <taxon>Endopterygota</taxon>
        <taxon>Hymenoptera</taxon>
        <taxon>Apocrita</taxon>
        <taxon>Aculeata</taxon>
        <taxon>Apoidea</taxon>
        <taxon>Anthophila</taxon>
        <taxon>Apidae</taxon>
        <taxon>Bombus</taxon>
        <taxon>Pyrobombus</taxon>
    </lineage>
</organism>
<evidence type="ECO:0000313" key="5">
    <source>
        <dbReference type="RefSeq" id="XP_033177705.1"/>
    </source>
</evidence>
<feature type="compositionally biased region" description="Basic and acidic residues" evidence="2">
    <location>
        <begin position="808"/>
        <end position="817"/>
    </location>
</feature>
<protein>
    <submittedName>
        <fullName evidence="5">Uncharacterized protein LOC100747934</fullName>
    </submittedName>
</protein>
<dbReference type="GeneID" id="100747934"/>
<keyword evidence="1" id="KW-0175">Coiled coil</keyword>
<evidence type="ECO:0000313" key="4">
    <source>
        <dbReference type="Proteomes" id="UP000515180"/>
    </source>
</evidence>
<evidence type="ECO:0000256" key="3">
    <source>
        <dbReference type="SAM" id="Phobius"/>
    </source>
</evidence>
<reference evidence="5" key="1">
    <citation type="submission" date="2025-08" db="UniProtKB">
        <authorList>
            <consortium name="RefSeq"/>
        </authorList>
    </citation>
    <scope>IDENTIFICATION</scope>
</reference>
<feature type="compositionally biased region" description="Basic and acidic residues" evidence="2">
    <location>
        <begin position="628"/>
        <end position="641"/>
    </location>
</feature>
<name>A0A6P8L1U0_BOMIM</name>
<feature type="non-terminal residue" evidence="5">
    <location>
        <position position="1"/>
    </location>
</feature>